<dbReference type="Gene3D" id="1.20.1250.20">
    <property type="entry name" value="MFS general substrate transporter like domains"/>
    <property type="match status" value="1"/>
</dbReference>
<evidence type="ECO:0000313" key="3">
    <source>
        <dbReference type="EMBL" id="BBI32977.1"/>
    </source>
</evidence>
<feature type="transmembrane region" description="Helical" evidence="2">
    <location>
        <begin position="236"/>
        <end position="255"/>
    </location>
</feature>
<accession>A0A3T1D4F4</accession>
<evidence type="ECO:0008006" key="5">
    <source>
        <dbReference type="Google" id="ProtNLM"/>
    </source>
</evidence>
<feature type="transmembrane region" description="Helical" evidence="2">
    <location>
        <begin position="125"/>
        <end position="147"/>
    </location>
</feature>
<dbReference type="RefSeq" id="WP_232058168.1">
    <property type="nucleotide sequence ID" value="NZ_AP019400.1"/>
</dbReference>
<dbReference type="AlphaFoldDB" id="A0A3T1D4F4"/>
<feature type="transmembrane region" description="Helical" evidence="2">
    <location>
        <begin position="64"/>
        <end position="84"/>
    </location>
</feature>
<keyword evidence="2" id="KW-1133">Transmembrane helix</keyword>
<organism evidence="3 4">
    <name type="scientific">Cohnella abietis</name>
    <dbReference type="NCBI Taxonomy" id="2507935"/>
    <lineage>
        <taxon>Bacteria</taxon>
        <taxon>Bacillati</taxon>
        <taxon>Bacillota</taxon>
        <taxon>Bacilli</taxon>
        <taxon>Bacillales</taxon>
        <taxon>Paenibacillaceae</taxon>
        <taxon>Cohnella</taxon>
    </lineage>
</organism>
<evidence type="ECO:0000313" key="4">
    <source>
        <dbReference type="Proteomes" id="UP000289856"/>
    </source>
</evidence>
<feature type="transmembrane region" description="Helical" evidence="2">
    <location>
        <begin position="337"/>
        <end position="356"/>
    </location>
</feature>
<feature type="transmembrane region" description="Helical" evidence="2">
    <location>
        <begin position="267"/>
        <end position="287"/>
    </location>
</feature>
<keyword evidence="4" id="KW-1185">Reference proteome</keyword>
<sequence>MLLLVVNGLFITANALSGTFLGVYLWKESSDFVLLGWFTLLTHVFMALTFWIAGNGVKEGNKMIILRAGIGVSAAFYGLVLLLGKSAIQYFWLLGVVQGIAFGLFWLTFNVIYFEATNAANRDRFNGWAGVIGSIVGMIAPWCSGFLISRMAGESGYRVVFMISFGLFLAGIGVSFLLHKRTTEGSYDWLLTLRALRKPHASWRPIVVALAAQGLRESIFGIIIGVLVYIQTGSELQLGNFALITSAVGFVSFYVVGKWLKPAWRGWGMLIGSILITIVIVPFFFGISYTTLLIFGIGVALFLPLYTIPMTSAVFDIIGKNEESARQRVEYIVMRELALNAGRIVGMVIFIVTLYISSAPTVINWMLLITGSSPLLSWLFMRNNLKNA</sequence>
<feature type="transmembrane region" description="Helical" evidence="2">
    <location>
        <begin position="159"/>
        <end position="178"/>
    </location>
</feature>
<feature type="transmembrane region" description="Helical" evidence="2">
    <location>
        <begin position="362"/>
        <end position="381"/>
    </location>
</feature>
<feature type="transmembrane region" description="Helical" evidence="2">
    <location>
        <begin position="293"/>
        <end position="317"/>
    </location>
</feature>
<feature type="transmembrane region" description="Helical" evidence="2">
    <location>
        <begin position="33"/>
        <end position="52"/>
    </location>
</feature>
<dbReference type="InterPro" id="IPR036259">
    <property type="entry name" value="MFS_trans_sf"/>
</dbReference>
<protein>
    <recommendedName>
        <fullName evidence="5">MFS transporter</fullName>
    </recommendedName>
</protein>
<dbReference type="InterPro" id="IPR011701">
    <property type="entry name" value="MFS"/>
</dbReference>
<dbReference type="Proteomes" id="UP000289856">
    <property type="component" value="Chromosome"/>
</dbReference>
<dbReference type="InterPro" id="IPR052528">
    <property type="entry name" value="Sugar_transport-like"/>
</dbReference>
<feature type="transmembrane region" description="Helical" evidence="2">
    <location>
        <begin position="90"/>
        <end position="113"/>
    </location>
</feature>
<dbReference type="SUPFAM" id="SSF103473">
    <property type="entry name" value="MFS general substrate transporter"/>
    <property type="match status" value="1"/>
</dbReference>
<evidence type="ECO:0000256" key="2">
    <source>
        <dbReference type="SAM" id="Phobius"/>
    </source>
</evidence>
<dbReference type="EMBL" id="AP019400">
    <property type="protein sequence ID" value="BBI32977.1"/>
    <property type="molecule type" value="Genomic_DNA"/>
</dbReference>
<dbReference type="PANTHER" id="PTHR23526:SF2">
    <property type="entry name" value="MAJOR FACILITATOR SUPERFAMILY (MFS) PROFILE DOMAIN-CONTAINING PROTEIN"/>
    <property type="match status" value="1"/>
</dbReference>
<feature type="transmembrane region" description="Helical" evidence="2">
    <location>
        <begin position="206"/>
        <end position="230"/>
    </location>
</feature>
<keyword evidence="2" id="KW-0812">Transmembrane</keyword>
<proteinExistence type="predicted"/>
<dbReference type="PANTHER" id="PTHR23526">
    <property type="entry name" value="INTEGRAL MEMBRANE TRANSPORT PROTEIN-RELATED"/>
    <property type="match status" value="1"/>
</dbReference>
<comment type="subcellular location">
    <subcellularLocation>
        <location evidence="1">Cell membrane</location>
        <topology evidence="1">Multi-pass membrane protein</topology>
    </subcellularLocation>
</comment>
<dbReference type="GO" id="GO:0022857">
    <property type="term" value="F:transmembrane transporter activity"/>
    <property type="evidence" value="ECO:0007669"/>
    <property type="project" value="InterPro"/>
</dbReference>
<name>A0A3T1D4F4_9BACL</name>
<dbReference type="GO" id="GO:0005886">
    <property type="term" value="C:plasma membrane"/>
    <property type="evidence" value="ECO:0007669"/>
    <property type="project" value="UniProtKB-SubCell"/>
</dbReference>
<keyword evidence="2" id="KW-0472">Membrane</keyword>
<reference evidence="3 4" key="1">
    <citation type="submission" date="2019-01" db="EMBL/GenBank/DDBJ databases">
        <title>Complete genome sequence of Cohnella hallensis HS21 isolated from Korean fir (Abies koreana) rhizospheric soil.</title>
        <authorList>
            <person name="Jiang L."/>
            <person name="Kang S.W."/>
            <person name="Kim S."/>
            <person name="Jung J."/>
            <person name="Kim C.Y."/>
            <person name="Kim D.H."/>
            <person name="Kim S.W."/>
            <person name="Lee J."/>
        </authorList>
    </citation>
    <scope>NUCLEOTIDE SEQUENCE [LARGE SCALE GENOMIC DNA]</scope>
    <source>
        <strain evidence="3 4">HS21</strain>
    </source>
</reference>
<dbReference type="Pfam" id="PF07690">
    <property type="entry name" value="MFS_1"/>
    <property type="match status" value="1"/>
</dbReference>
<dbReference type="KEGG" id="cohn:KCTCHS21_23760"/>
<gene>
    <name evidence="3" type="primary">yqgE</name>
    <name evidence="3" type="ORF">KCTCHS21_23760</name>
</gene>
<evidence type="ECO:0000256" key="1">
    <source>
        <dbReference type="ARBA" id="ARBA00004651"/>
    </source>
</evidence>